<dbReference type="InterPro" id="IPR011692">
    <property type="entry name" value="Stress_up-reg_Nod19"/>
</dbReference>
<gene>
    <name evidence="1" type="ORF">PIB30_069073</name>
</gene>
<dbReference type="PANTHER" id="PTHR33390">
    <property type="entry name" value="STRESS UP-REGULATED NOD 19 PROTEIN"/>
    <property type="match status" value="1"/>
</dbReference>
<accession>A0ABU6VLJ1</accession>
<comment type="caution">
    <text evidence="1">The sequence shown here is derived from an EMBL/GenBank/DDBJ whole genome shotgun (WGS) entry which is preliminary data.</text>
</comment>
<dbReference type="PANTHER" id="PTHR33390:SF4">
    <property type="entry name" value="STRESS UP-REGULATED NOD 19-RELATED"/>
    <property type="match status" value="1"/>
</dbReference>
<name>A0ABU6VLJ1_9FABA</name>
<organism evidence="1 2">
    <name type="scientific">Stylosanthes scabra</name>
    <dbReference type="NCBI Taxonomy" id="79078"/>
    <lineage>
        <taxon>Eukaryota</taxon>
        <taxon>Viridiplantae</taxon>
        <taxon>Streptophyta</taxon>
        <taxon>Embryophyta</taxon>
        <taxon>Tracheophyta</taxon>
        <taxon>Spermatophyta</taxon>
        <taxon>Magnoliopsida</taxon>
        <taxon>eudicotyledons</taxon>
        <taxon>Gunneridae</taxon>
        <taxon>Pentapetalae</taxon>
        <taxon>rosids</taxon>
        <taxon>fabids</taxon>
        <taxon>Fabales</taxon>
        <taxon>Fabaceae</taxon>
        <taxon>Papilionoideae</taxon>
        <taxon>50 kb inversion clade</taxon>
        <taxon>dalbergioids sensu lato</taxon>
        <taxon>Dalbergieae</taxon>
        <taxon>Pterocarpus clade</taxon>
        <taxon>Stylosanthes</taxon>
    </lineage>
</organism>
<evidence type="ECO:0000313" key="1">
    <source>
        <dbReference type="EMBL" id="MED6174450.1"/>
    </source>
</evidence>
<sequence>DGTILCAIKPIYGTGKEAGNEEGYAVGMSGCYPKPGSVKIKDEEVLVAEFVHQNKFSTRLMGHFYVYLAKDLPEYVSKILSDTNVKQDKSSLKCAKFDLMYVIE</sequence>
<feature type="non-terminal residue" evidence="1">
    <location>
        <position position="1"/>
    </location>
</feature>
<dbReference type="EMBL" id="JASCZI010151786">
    <property type="protein sequence ID" value="MED6174450.1"/>
    <property type="molecule type" value="Genomic_DNA"/>
</dbReference>
<dbReference type="Pfam" id="PF07712">
    <property type="entry name" value="SURNod19"/>
    <property type="match status" value="1"/>
</dbReference>
<keyword evidence="2" id="KW-1185">Reference proteome</keyword>
<dbReference type="Proteomes" id="UP001341840">
    <property type="component" value="Unassembled WGS sequence"/>
</dbReference>
<reference evidence="1 2" key="1">
    <citation type="journal article" date="2023" name="Plants (Basel)">
        <title>Bridging the Gap: Combining Genomics and Transcriptomics Approaches to Understand Stylosanthes scabra, an Orphan Legume from the Brazilian Caatinga.</title>
        <authorList>
            <person name="Ferreira-Neto J.R.C."/>
            <person name="da Silva M.D."/>
            <person name="Binneck E."/>
            <person name="de Melo N.F."/>
            <person name="da Silva R.H."/>
            <person name="de Melo A.L.T.M."/>
            <person name="Pandolfi V."/>
            <person name="Bustamante F.O."/>
            <person name="Brasileiro-Vidal A.C."/>
            <person name="Benko-Iseppon A.M."/>
        </authorList>
    </citation>
    <scope>NUCLEOTIDE SEQUENCE [LARGE SCALE GENOMIC DNA]</scope>
    <source>
        <tissue evidence="1">Leaves</tissue>
    </source>
</reference>
<evidence type="ECO:0000313" key="2">
    <source>
        <dbReference type="Proteomes" id="UP001341840"/>
    </source>
</evidence>
<protein>
    <submittedName>
        <fullName evidence="1">Uncharacterized protein</fullName>
    </submittedName>
</protein>
<proteinExistence type="predicted"/>